<dbReference type="CDD" id="cd16870">
    <property type="entry name" value="ARID_JARD2"/>
    <property type="match status" value="1"/>
</dbReference>
<evidence type="ECO:0000313" key="8">
    <source>
        <dbReference type="Proteomes" id="UP001329430"/>
    </source>
</evidence>
<dbReference type="PROSITE" id="PS51011">
    <property type="entry name" value="ARID"/>
    <property type="match status" value="1"/>
</dbReference>
<dbReference type="PROSITE" id="PS51183">
    <property type="entry name" value="JMJN"/>
    <property type="match status" value="1"/>
</dbReference>
<sequence length="1889" mass="213967">MVINRKDIKRKRKTNNVSCNLLDDTPKRTKVQAQRKFAQGSNVSSPVITPVMEIERQEKQRVDVIPEPQELLPMNRPHTEDFLTFLCFRGTTMLPPNLNFFNAAPVDSQVHIQPLQKEPITVIPPIANISTRSSASTSERPFIAFGVRKRADPILVTKHMDKKRRHALALQALRRKYQEQKMAKIRAVTISKLSEKVTSKSVVRTRAISSKNDSDTIKKTLPQKTRVKIISTKHVKVTTRSSIKNPLRTSFATPIRSTIQKKMCLRSFRGRFIQRELTIKKSKKKNTTKIIKKVQTKQTREISSEFSSDDDQPLKSFKMNKSNKIVAKKRVATSKKPSEMSKEPKEERTPIIEKVQKLKQKLEIEGIKLGHESSKKKTGVIASSHNKQLKEEHSPIDKVQKFKEKSEIEGIKPSDQFRVILKKDIRTMIGNEKDLRKSDGTVGKAKAETMVNDVSKLSETKFQSGTFSETEKSKSGQITKVEEEADCVRNISVKDVKKIDVDGNSASHKSKLETSPKNGKKMDAVQDSKTVEIMANDQKQTIEALDVQDSKKAPDDEEMMKLKQEIGCNVKDEVIVSDTSKDSKNKLDKMEIKSTKKRTAHFEEPRVSQRPTRKTKEAAAIYMEILGHKLVNEDSMDDDNISIDSFPELPNVRKTEQRENELKAIAKSKILDLIEVEVKNIENELKNLKKFKSESEIKTKIEDNKIHVSKNKTDSSSDTSLKQKGVVEGAKRTTRASILPKHSTNTHYADSEDSLLIQKVDPIPQKPKPKKTNTNKTFVKIKLPSCNDSDSEESTTSKLNETRKVVEKIDNIFSDSDEEPLSKLTRTKSKTEKPLEVQTKKENEITTLTLSGKPKRECTKRPQNYLPLFSSSEDEEKYFGGFTETEIGKNKKIQTRCVPTTSADLLCKDVDKRFGKGKVNMSTEQIEQWLKDSALAGSTSKKDVDLYKYDEKLANRVDYTFDTSENLLKEAKKSPKMQSDETLPSSAKDEESFSKVEKSFKAKDQEASQSNQKLVERKTIFRKEQKMPVPKVNAFSANNESSVYAFEADSEDVVSTPFRRPSRRPSSTGTSRSEDSSKIDESSKCKFRYPPPLKQEAVKPVNKQEVSLMLSTDESNNASIAVQLDINTAEVVVNSENAQVDREDGEQLFYIPFQPGKQSSSQVIQGVAVKLGTKGPNGPNQKVVMSAKLVTHNPMEVQKLMEKPVVTTTSMYPPASTVQKSKATDGKSYLKSGVANKNYDNSDDVKYKIPGSPSASSSSSTKITKRQCVKSRIRPLELSNPIVLNEFPKNDRTPVIVEAPTFYPNEKEFQDPLEYIQKIRLHAEQFGICRIVPPSNFKPECKVADDMRFTAYNQYVHKMLHRWGPNFKEFMAISKYLETQNITLTHPPWIGGMEIDLPRLYQIVQNLGGLKEVIEKKKWPKVSELMKIPKSAQDRVTKLDDIYCKYLLPYDTLSIAEREKLFDEVETEWAKRESKALLQSQQNITNRDNHSTSSDADSNDESDECIIKGRSMALSAFYRIARNTMSMWFKTVDPAAQEVEQEFWKHVTLKQNHICVHSGSIDSGNWGYGFAVSKNSPFARHAWNLKVLTNNSASLLRSMGPVMGVTVPTLHVGMVFSACCWYRDPHSLPWIEYLHTGGNKIWYGIPDSMSEVFRSALLKIVPNYCRNKSLWLPSDTAMVPPSLLVENGVSLCRIIQEPGQFIVVFPKAFTSSLSTGYVVSESVYFAPLNWLNHAQAPSMFSLDKLIISIANDTRSNIEVLKLIIPIIQTLWGKEKSGIEKLTQLGLTNKERFPLPELPLKKRKQLQNDSSDYECDVCCTNLFISWVIHSQDDAVYCLDHAIENIEKKQMDGAKCKLFFTYDENEMISLSEKVKNVIGAKLQKKVAGKSF</sequence>
<comment type="subcellular location">
    <subcellularLocation>
        <location evidence="1">Nucleus</location>
    </subcellularLocation>
</comment>
<accession>A0AAN7VCS6</accession>
<feature type="region of interest" description="Disordered" evidence="3">
    <location>
        <begin position="500"/>
        <end position="524"/>
    </location>
</feature>
<feature type="region of interest" description="Disordered" evidence="3">
    <location>
        <begin position="329"/>
        <end position="348"/>
    </location>
</feature>
<dbReference type="InterPro" id="IPR001606">
    <property type="entry name" value="ARID_dom"/>
</dbReference>
<dbReference type="InterPro" id="IPR004198">
    <property type="entry name" value="Znf_C5HC2"/>
</dbReference>
<feature type="domain" description="ARID" evidence="4">
    <location>
        <begin position="1363"/>
        <end position="1455"/>
    </location>
</feature>
<feature type="compositionally biased region" description="Basic and acidic residues" evidence="3">
    <location>
        <begin position="510"/>
        <end position="524"/>
    </location>
</feature>
<dbReference type="Pfam" id="PF01388">
    <property type="entry name" value="ARID"/>
    <property type="match status" value="1"/>
</dbReference>
<feature type="region of interest" description="Disordered" evidence="3">
    <location>
        <begin position="1241"/>
        <end position="1266"/>
    </location>
</feature>
<dbReference type="SMART" id="SM00545">
    <property type="entry name" value="JmjN"/>
    <property type="match status" value="1"/>
</dbReference>
<dbReference type="InterPro" id="IPR036431">
    <property type="entry name" value="ARID_dom_sf"/>
</dbReference>
<feature type="region of interest" description="Disordered" evidence="3">
    <location>
        <begin position="694"/>
        <end position="731"/>
    </location>
</feature>
<dbReference type="SMART" id="SM00558">
    <property type="entry name" value="JmjC"/>
    <property type="match status" value="1"/>
</dbReference>
<evidence type="ECO:0000259" key="5">
    <source>
        <dbReference type="PROSITE" id="PS51183"/>
    </source>
</evidence>
<feature type="region of interest" description="Disordered" evidence="3">
    <location>
        <begin position="1480"/>
        <end position="1502"/>
    </location>
</feature>
<feature type="compositionally biased region" description="Basic and acidic residues" evidence="3">
    <location>
        <begin position="1014"/>
        <end position="1026"/>
    </location>
</feature>
<dbReference type="Pfam" id="PF02373">
    <property type="entry name" value="JmjC"/>
    <property type="match status" value="1"/>
</dbReference>
<feature type="region of interest" description="Disordered" evidence="3">
    <location>
        <begin position="580"/>
        <end position="615"/>
    </location>
</feature>
<dbReference type="SUPFAM" id="SSF51197">
    <property type="entry name" value="Clavaminate synthase-like"/>
    <property type="match status" value="1"/>
</dbReference>
<comment type="caution">
    <text evidence="7">The sequence shown here is derived from an EMBL/GenBank/DDBJ whole genome shotgun (WGS) entry which is preliminary data.</text>
</comment>
<dbReference type="Gene3D" id="2.60.120.650">
    <property type="entry name" value="Cupin"/>
    <property type="match status" value="1"/>
</dbReference>
<feature type="domain" description="JmjN" evidence="5">
    <location>
        <begin position="1299"/>
        <end position="1340"/>
    </location>
</feature>
<dbReference type="GO" id="GO:0000785">
    <property type="term" value="C:chromatin"/>
    <property type="evidence" value="ECO:0007669"/>
    <property type="project" value="TreeGrafter"/>
</dbReference>
<evidence type="ECO:0000256" key="3">
    <source>
        <dbReference type="SAM" id="MobiDB-lite"/>
    </source>
</evidence>
<dbReference type="SUPFAM" id="SSF46774">
    <property type="entry name" value="ARID-like"/>
    <property type="match status" value="1"/>
</dbReference>
<dbReference type="GO" id="GO:0003677">
    <property type="term" value="F:DNA binding"/>
    <property type="evidence" value="ECO:0007669"/>
    <property type="project" value="InterPro"/>
</dbReference>
<dbReference type="Proteomes" id="UP001329430">
    <property type="component" value="Chromosome 6"/>
</dbReference>
<dbReference type="SMART" id="SM00501">
    <property type="entry name" value="BRIGHT"/>
    <property type="match status" value="1"/>
</dbReference>
<dbReference type="SMART" id="SM01014">
    <property type="entry name" value="ARID"/>
    <property type="match status" value="1"/>
</dbReference>
<feature type="region of interest" description="Disordered" evidence="3">
    <location>
        <begin position="375"/>
        <end position="405"/>
    </location>
</feature>
<feature type="compositionally biased region" description="Polar residues" evidence="3">
    <location>
        <begin position="976"/>
        <end position="985"/>
    </location>
</feature>
<feature type="domain" description="JmjC" evidence="6">
    <location>
        <begin position="1577"/>
        <end position="1742"/>
    </location>
</feature>
<feature type="region of interest" description="Disordered" evidence="3">
    <location>
        <begin position="1046"/>
        <end position="1091"/>
    </location>
</feature>
<organism evidence="7 8">
    <name type="scientific">Pyrocoelia pectoralis</name>
    <dbReference type="NCBI Taxonomy" id="417401"/>
    <lineage>
        <taxon>Eukaryota</taxon>
        <taxon>Metazoa</taxon>
        <taxon>Ecdysozoa</taxon>
        <taxon>Arthropoda</taxon>
        <taxon>Hexapoda</taxon>
        <taxon>Insecta</taxon>
        <taxon>Pterygota</taxon>
        <taxon>Neoptera</taxon>
        <taxon>Endopterygota</taxon>
        <taxon>Coleoptera</taxon>
        <taxon>Polyphaga</taxon>
        <taxon>Elateriformia</taxon>
        <taxon>Elateroidea</taxon>
        <taxon>Lampyridae</taxon>
        <taxon>Lampyrinae</taxon>
        <taxon>Pyrocoelia</taxon>
    </lineage>
</organism>
<dbReference type="PANTHER" id="PTHR10694:SF113">
    <property type="entry name" value="PROTEIN JUMONJI"/>
    <property type="match status" value="1"/>
</dbReference>
<keyword evidence="8" id="KW-1185">Reference proteome</keyword>
<feature type="compositionally biased region" description="Basic and acidic residues" evidence="3">
    <location>
        <begin position="336"/>
        <end position="348"/>
    </location>
</feature>
<dbReference type="GO" id="GO:0006338">
    <property type="term" value="P:chromatin remodeling"/>
    <property type="evidence" value="ECO:0007669"/>
    <property type="project" value="TreeGrafter"/>
</dbReference>
<dbReference type="GO" id="GO:0010468">
    <property type="term" value="P:regulation of gene expression"/>
    <property type="evidence" value="ECO:0007669"/>
    <property type="project" value="TreeGrafter"/>
</dbReference>
<proteinExistence type="predicted"/>
<reference evidence="7 8" key="1">
    <citation type="journal article" date="2024" name="Insects">
        <title>An Improved Chromosome-Level Genome Assembly of the Firefly Pyrocoelia pectoralis.</title>
        <authorList>
            <person name="Fu X."/>
            <person name="Meyer-Rochow V.B."/>
            <person name="Ballantyne L."/>
            <person name="Zhu X."/>
        </authorList>
    </citation>
    <scope>NUCLEOTIDE SEQUENCE [LARGE SCALE GENOMIC DNA]</scope>
    <source>
        <strain evidence="7">XCY_ONT2</strain>
    </source>
</reference>
<dbReference type="GO" id="GO:0005634">
    <property type="term" value="C:nucleus"/>
    <property type="evidence" value="ECO:0007669"/>
    <property type="project" value="UniProtKB-SubCell"/>
</dbReference>
<evidence type="ECO:0000259" key="6">
    <source>
        <dbReference type="PROSITE" id="PS51184"/>
    </source>
</evidence>
<dbReference type="PROSITE" id="PS51184">
    <property type="entry name" value="JMJC"/>
    <property type="match status" value="1"/>
</dbReference>
<feature type="compositionally biased region" description="Basic and acidic residues" evidence="3">
    <location>
        <begin position="580"/>
        <end position="607"/>
    </location>
</feature>
<name>A0AAN7VCS6_9COLE</name>
<dbReference type="Pfam" id="PF02928">
    <property type="entry name" value="zf-C5HC2"/>
    <property type="match status" value="1"/>
</dbReference>
<gene>
    <name evidence="7" type="ORF">RI129_009130</name>
</gene>
<feature type="compositionally biased region" description="Basic and acidic residues" evidence="3">
    <location>
        <begin position="987"/>
        <end position="1006"/>
    </location>
</feature>
<dbReference type="InterPro" id="IPR003349">
    <property type="entry name" value="JmjN"/>
</dbReference>
<dbReference type="FunFam" id="1.10.150.60:FF:000012">
    <property type="entry name" value="Blast:Protein Jumonji"/>
    <property type="match status" value="1"/>
</dbReference>
<dbReference type="Gene3D" id="1.10.150.60">
    <property type="entry name" value="ARID DNA-binding domain"/>
    <property type="match status" value="1"/>
</dbReference>
<dbReference type="EMBL" id="JAVRBK010000006">
    <property type="protein sequence ID" value="KAK5642963.1"/>
    <property type="molecule type" value="Genomic_DNA"/>
</dbReference>
<dbReference type="PANTHER" id="PTHR10694">
    <property type="entry name" value="LYSINE-SPECIFIC DEMETHYLASE"/>
    <property type="match status" value="1"/>
</dbReference>
<evidence type="ECO:0000256" key="1">
    <source>
        <dbReference type="ARBA" id="ARBA00004123"/>
    </source>
</evidence>
<feature type="compositionally biased region" description="Low complexity" evidence="3">
    <location>
        <begin position="1055"/>
        <end position="1071"/>
    </location>
</feature>
<dbReference type="Pfam" id="PF02375">
    <property type="entry name" value="JmjN"/>
    <property type="match status" value="1"/>
</dbReference>
<evidence type="ECO:0008006" key="9">
    <source>
        <dbReference type="Google" id="ProtNLM"/>
    </source>
</evidence>
<dbReference type="InterPro" id="IPR003347">
    <property type="entry name" value="JmjC_dom"/>
</dbReference>
<feature type="region of interest" description="Disordered" evidence="3">
    <location>
        <begin position="971"/>
        <end position="1034"/>
    </location>
</feature>
<feature type="compositionally biased region" description="Basic and acidic residues" evidence="3">
    <location>
        <begin position="1072"/>
        <end position="1084"/>
    </location>
</feature>
<feature type="compositionally biased region" description="Basic and acidic residues" evidence="3">
    <location>
        <begin position="694"/>
        <end position="715"/>
    </location>
</feature>
<feature type="compositionally biased region" description="Basic and acidic residues" evidence="3">
    <location>
        <begin position="388"/>
        <end position="405"/>
    </location>
</feature>
<evidence type="ECO:0000313" key="7">
    <source>
        <dbReference type="EMBL" id="KAK5642963.1"/>
    </source>
</evidence>
<evidence type="ECO:0000259" key="4">
    <source>
        <dbReference type="PROSITE" id="PS51011"/>
    </source>
</evidence>
<protein>
    <recommendedName>
        <fullName evidence="9">Protein Jumonji</fullName>
    </recommendedName>
</protein>
<evidence type="ECO:0000256" key="2">
    <source>
        <dbReference type="ARBA" id="ARBA00023242"/>
    </source>
</evidence>
<keyword evidence="2" id="KW-0539">Nucleus</keyword>